<proteinExistence type="predicted"/>
<evidence type="ECO:0000256" key="1">
    <source>
        <dbReference type="SAM" id="Phobius"/>
    </source>
</evidence>
<dbReference type="AlphaFoldDB" id="A0A9W8MLK0"/>
<keyword evidence="1" id="KW-0812">Transmembrane</keyword>
<comment type="caution">
    <text evidence="2">The sequence shown here is derived from an EMBL/GenBank/DDBJ whole genome shotgun (WGS) entry which is preliminary data.</text>
</comment>
<keyword evidence="1" id="KW-0472">Membrane</keyword>
<dbReference type="Proteomes" id="UP001140091">
    <property type="component" value="Unassembled WGS sequence"/>
</dbReference>
<feature type="non-terminal residue" evidence="2">
    <location>
        <position position="58"/>
    </location>
</feature>
<accession>A0A9W8MLK0</accession>
<reference evidence="2" key="1">
    <citation type="submission" date="2022-06" db="EMBL/GenBank/DDBJ databases">
        <title>Genome Sequence of Candolleomyces eurysporus.</title>
        <authorList>
            <person name="Buettner E."/>
        </authorList>
    </citation>
    <scope>NUCLEOTIDE SEQUENCE</scope>
    <source>
        <strain evidence="2">VTCC 930004</strain>
    </source>
</reference>
<evidence type="ECO:0000313" key="2">
    <source>
        <dbReference type="EMBL" id="KAJ2932934.1"/>
    </source>
</evidence>
<name>A0A9W8MLK0_9AGAR</name>
<dbReference type="EMBL" id="JANBPK010000755">
    <property type="protein sequence ID" value="KAJ2932934.1"/>
    <property type="molecule type" value="Genomic_DNA"/>
</dbReference>
<keyword evidence="3" id="KW-1185">Reference proteome</keyword>
<gene>
    <name evidence="2" type="ORF">H1R20_g4149</name>
</gene>
<feature type="transmembrane region" description="Helical" evidence="1">
    <location>
        <begin position="6"/>
        <end position="24"/>
    </location>
</feature>
<evidence type="ECO:0000313" key="3">
    <source>
        <dbReference type="Proteomes" id="UP001140091"/>
    </source>
</evidence>
<sequence length="58" mass="6561">MIPTPLLKRILLIILFILIILRYIPVQRLLSLGLSMRSSPIRLRRGTQDCCKEASGGL</sequence>
<organism evidence="2 3">
    <name type="scientific">Candolleomyces eurysporus</name>
    <dbReference type="NCBI Taxonomy" id="2828524"/>
    <lineage>
        <taxon>Eukaryota</taxon>
        <taxon>Fungi</taxon>
        <taxon>Dikarya</taxon>
        <taxon>Basidiomycota</taxon>
        <taxon>Agaricomycotina</taxon>
        <taxon>Agaricomycetes</taxon>
        <taxon>Agaricomycetidae</taxon>
        <taxon>Agaricales</taxon>
        <taxon>Agaricineae</taxon>
        <taxon>Psathyrellaceae</taxon>
        <taxon>Candolleomyces</taxon>
    </lineage>
</organism>
<protein>
    <submittedName>
        <fullName evidence="2">Uncharacterized protein</fullName>
    </submittedName>
</protein>
<keyword evidence="1" id="KW-1133">Transmembrane helix</keyword>